<dbReference type="PANTHER" id="PTHR31448">
    <property type="entry name" value="MYOSIN-BINDING PROTEIN 2"/>
    <property type="match status" value="1"/>
</dbReference>
<protein>
    <recommendedName>
        <fullName evidence="8">GTD-binding domain-containing protein</fullName>
    </recommendedName>
</protein>
<keyword evidence="2 7" id="KW-0812">Transmembrane</keyword>
<evidence type="ECO:0000256" key="3">
    <source>
        <dbReference type="ARBA" id="ARBA00022989"/>
    </source>
</evidence>
<feature type="region of interest" description="Disordered" evidence="6">
    <location>
        <begin position="525"/>
        <end position="562"/>
    </location>
</feature>
<evidence type="ECO:0000256" key="2">
    <source>
        <dbReference type="ARBA" id="ARBA00022692"/>
    </source>
</evidence>
<feature type="compositionally biased region" description="Polar residues" evidence="6">
    <location>
        <begin position="525"/>
        <end position="538"/>
    </location>
</feature>
<sequence>MAANKFATMVHTNTNNITLILIYAVLEWTLILLLLLNSLFSFLIIKFSQFFALKPPCLWCSTLHRFLEPENINSHRDLLCELHSKEVSILGFCPNHKKLAEIKSLCDDCFSSHLDFQCEVKESDGGDEDEQNLKCSCCGLKFHKKSFDSFVVTRNSCDVLEHTKSEGLIKSSNDQVGSDLMEETLQIHSKKVTRMNNDGKDTWDSNTFEIETELNEFEKKEDSTSDFLPQDLEFFFDHSGNQLVPIELVDSTTEESQNVSEADEDHASGDNEKALVIQNHQMTGLESTELKETENSLVLHAKNSEVIYEKSAIVQETQTLFIEELQENAVGTEKSDPDTHLVHEEADVTIGTEITVLDLCVVEPSSISHDIHVIENGLESNKSTERYNQIEEEKIPNTPHSTESLNQPNNNLLMIEAKESGAEESFDTVEKLKSALQALYAELEEERGASAVAASETMAMINRLQEEKAAMQMEALQYQRMMEEQSEYDQEALQLLNDLMVKREKELEFYRKKVAEYEAKERWLSQGSEKSGAGSDSCSHSEEGNGIPINGNQESWNRDTHDDGFLDLESSLADFEEERLLIFEQVKVLEEKLFALSDEENQRIEDVRPIQDLDEENEKVYENGFETIGSPENGFHSDAIGIESEGKVITLNGFHSGELENGNIGKRRGDFEEEVDQVYGRLQALEADREFLKHCIGSLKKGDKGMELLQEILQHLRDLRTMDLQ</sequence>
<gene>
    <name evidence="9" type="ORF">LSALG_LOCUS15961</name>
</gene>
<feature type="region of interest" description="Disordered" evidence="6">
    <location>
        <begin position="251"/>
        <end position="270"/>
    </location>
</feature>
<dbReference type="GO" id="GO:0080115">
    <property type="term" value="F:myosin XI tail binding"/>
    <property type="evidence" value="ECO:0007669"/>
    <property type="project" value="UniProtKB-ARBA"/>
</dbReference>
<evidence type="ECO:0000256" key="5">
    <source>
        <dbReference type="SAM" id="Coils"/>
    </source>
</evidence>
<evidence type="ECO:0000256" key="1">
    <source>
        <dbReference type="ARBA" id="ARBA00004167"/>
    </source>
</evidence>
<feature type="coiled-coil region" evidence="5">
    <location>
        <begin position="426"/>
        <end position="520"/>
    </location>
</feature>
<dbReference type="InterPro" id="IPR007656">
    <property type="entry name" value="GTD-bd"/>
</dbReference>
<feature type="compositionally biased region" description="Polar residues" evidence="6">
    <location>
        <begin position="251"/>
        <end position="260"/>
    </location>
</feature>
<name>A0AA35YLA8_LACSI</name>
<keyword evidence="5" id="KW-0175">Coiled coil</keyword>
<evidence type="ECO:0000256" key="4">
    <source>
        <dbReference type="ARBA" id="ARBA00023136"/>
    </source>
</evidence>
<organism evidence="9 10">
    <name type="scientific">Lactuca saligna</name>
    <name type="common">Willowleaf lettuce</name>
    <dbReference type="NCBI Taxonomy" id="75948"/>
    <lineage>
        <taxon>Eukaryota</taxon>
        <taxon>Viridiplantae</taxon>
        <taxon>Streptophyta</taxon>
        <taxon>Embryophyta</taxon>
        <taxon>Tracheophyta</taxon>
        <taxon>Spermatophyta</taxon>
        <taxon>Magnoliopsida</taxon>
        <taxon>eudicotyledons</taxon>
        <taxon>Gunneridae</taxon>
        <taxon>Pentapetalae</taxon>
        <taxon>asterids</taxon>
        <taxon>campanulids</taxon>
        <taxon>Asterales</taxon>
        <taxon>Asteraceae</taxon>
        <taxon>Cichorioideae</taxon>
        <taxon>Cichorieae</taxon>
        <taxon>Lactucinae</taxon>
        <taxon>Lactuca</taxon>
    </lineage>
</organism>
<keyword evidence="10" id="KW-1185">Reference proteome</keyword>
<keyword evidence="3 7" id="KW-1133">Transmembrane helix</keyword>
<dbReference type="Proteomes" id="UP001177003">
    <property type="component" value="Chromosome 3"/>
</dbReference>
<dbReference type="InterPro" id="IPR039306">
    <property type="entry name" value="MYOB"/>
</dbReference>
<feature type="transmembrane region" description="Helical" evidence="7">
    <location>
        <begin position="20"/>
        <end position="45"/>
    </location>
</feature>
<proteinExistence type="predicted"/>
<dbReference type="Pfam" id="PF04576">
    <property type="entry name" value="Zein-binding"/>
    <property type="match status" value="1"/>
</dbReference>
<dbReference type="PROSITE" id="PS51775">
    <property type="entry name" value="GTD_BINDING"/>
    <property type="match status" value="1"/>
</dbReference>
<feature type="domain" description="GTD-binding" evidence="8">
    <location>
        <begin position="420"/>
        <end position="518"/>
    </location>
</feature>
<dbReference type="EMBL" id="OX465079">
    <property type="protein sequence ID" value="CAI9275943.1"/>
    <property type="molecule type" value="Genomic_DNA"/>
</dbReference>
<evidence type="ECO:0000256" key="6">
    <source>
        <dbReference type="SAM" id="MobiDB-lite"/>
    </source>
</evidence>
<keyword evidence="4 7" id="KW-0472">Membrane</keyword>
<evidence type="ECO:0000313" key="9">
    <source>
        <dbReference type="EMBL" id="CAI9275943.1"/>
    </source>
</evidence>
<evidence type="ECO:0000256" key="7">
    <source>
        <dbReference type="SAM" id="Phobius"/>
    </source>
</evidence>
<reference evidence="9" key="1">
    <citation type="submission" date="2023-04" db="EMBL/GenBank/DDBJ databases">
        <authorList>
            <person name="Vijverberg K."/>
            <person name="Xiong W."/>
            <person name="Schranz E."/>
        </authorList>
    </citation>
    <scope>NUCLEOTIDE SEQUENCE</scope>
</reference>
<comment type="subcellular location">
    <subcellularLocation>
        <location evidence="1">Membrane</location>
        <topology evidence="1">Single-pass membrane protein</topology>
    </subcellularLocation>
</comment>
<dbReference type="GO" id="GO:0016020">
    <property type="term" value="C:membrane"/>
    <property type="evidence" value="ECO:0007669"/>
    <property type="project" value="UniProtKB-SubCell"/>
</dbReference>
<dbReference type="AlphaFoldDB" id="A0AA35YLA8"/>
<evidence type="ECO:0000259" key="8">
    <source>
        <dbReference type="PROSITE" id="PS51775"/>
    </source>
</evidence>
<dbReference type="PANTHER" id="PTHR31448:SF54">
    <property type="entry name" value="ZEIN-BINDING DOMAIN-CONTAINING PROTEIN-RELATED"/>
    <property type="match status" value="1"/>
</dbReference>
<evidence type="ECO:0000313" key="10">
    <source>
        <dbReference type="Proteomes" id="UP001177003"/>
    </source>
</evidence>
<accession>A0AA35YLA8</accession>